<protein>
    <recommendedName>
        <fullName evidence="1">Abortive phage infection protein C-terminal domain-containing protein</fullName>
    </recommendedName>
</protein>
<name>A0A523UQN8_UNCT6</name>
<evidence type="ECO:0000313" key="2">
    <source>
        <dbReference type="EMBL" id="TET44729.1"/>
    </source>
</evidence>
<comment type="caution">
    <text evidence="2">The sequence shown here is derived from an EMBL/GenBank/DDBJ whole genome shotgun (WGS) entry which is preliminary data.</text>
</comment>
<dbReference type="Proteomes" id="UP000315525">
    <property type="component" value="Unassembled WGS sequence"/>
</dbReference>
<accession>A0A523UQN8</accession>
<dbReference type="AlphaFoldDB" id="A0A523UQN8"/>
<gene>
    <name evidence="2" type="ORF">E3J62_09555</name>
</gene>
<dbReference type="InterPro" id="IPR018891">
    <property type="entry name" value="AIPR_C"/>
</dbReference>
<dbReference type="EMBL" id="SOJN01000111">
    <property type="protein sequence ID" value="TET44729.1"/>
    <property type="molecule type" value="Genomic_DNA"/>
</dbReference>
<evidence type="ECO:0000259" key="1">
    <source>
        <dbReference type="Pfam" id="PF10592"/>
    </source>
</evidence>
<organism evidence="2 3">
    <name type="scientific">candidate division TA06 bacterium</name>
    <dbReference type="NCBI Taxonomy" id="2250710"/>
    <lineage>
        <taxon>Bacteria</taxon>
        <taxon>Bacteria division TA06</taxon>
    </lineage>
</organism>
<proteinExistence type="predicted"/>
<dbReference type="Pfam" id="PF10592">
    <property type="entry name" value="AIPR"/>
    <property type="match status" value="1"/>
</dbReference>
<evidence type="ECO:0000313" key="3">
    <source>
        <dbReference type="Proteomes" id="UP000315525"/>
    </source>
</evidence>
<sequence length="654" mass="75778">MTDEAFIQEVKKEMRAFESHAVTSTGDRFAVWFACRFLDLDPGDVVNRFHIGSAGDEKADIGIVDDQFPTKMIIQCKYSDSPLTKNYGKNEIDEVLNARRRVDTAPEDGNERRRQFVQDFRGSKLPEKVIIVAFGGFTTAPRNNAYEYARANDVHLYDFERLKREYLRITNPTAAIRPREVYLPFDENRFFMFDEGSTKAYFMIIPTESIYELVRDVGDGIFEENLRFQLPKTSLSSLIAGEIKRTLEDRPMEFAVLNNGVTFICERAEINTDNLKLVQPQIINGCQTAYAIFEMYESWRKGGKETDTLVSYLPTKIIETDINDAERIRRISNAANLQNPITSRNRYSNDELQRELSNTFVNVSKKIFYDYKDGGWGSVLRSNTQSLFKVPGVRGRVYRTIKNQLVGQIYLALMGKPQIAGNQKGIIFSDEKFYNAVFNYQLSSSDRFSRIALSPSKVMLSSGEENFIDDVLFGFRVYRLLEAMGQHLYPRKIGSYSVDLEDPNYQYYEKVAVKEFVKYWHFHVIRMLHEIVYLKTSGDPVQTSEVRRNLVTDEFDLFFSPVKKIATEFKVEERPQKYTILDIANPSEDFPLYGKWISNLEQVVYDVVAPERVKPDWKGFNHFFYKREATLDEIRRKVTDILGGVDSDLKFPLE</sequence>
<reference evidence="2 3" key="1">
    <citation type="submission" date="2019-03" db="EMBL/GenBank/DDBJ databases">
        <title>Metabolic potential of uncultured bacteria and archaea associated with petroleum seepage in deep-sea sediments.</title>
        <authorList>
            <person name="Dong X."/>
            <person name="Hubert C."/>
        </authorList>
    </citation>
    <scope>NUCLEOTIDE SEQUENCE [LARGE SCALE GENOMIC DNA]</scope>
    <source>
        <strain evidence="2">E44_bin18</strain>
    </source>
</reference>
<feature type="domain" description="Abortive phage infection protein C-terminal" evidence="1">
    <location>
        <begin position="222"/>
        <end position="437"/>
    </location>
</feature>